<feature type="signal peptide" evidence="2">
    <location>
        <begin position="1"/>
        <end position="21"/>
    </location>
</feature>
<protein>
    <submittedName>
        <fullName evidence="3">Uncharacterized protein</fullName>
    </submittedName>
</protein>
<reference evidence="3 4" key="1">
    <citation type="submission" date="2019-05" db="EMBL/GenBank/DDBJ databases">
        <title>Draft genome sequence of Actinomadura geliboluensis A8036.</title>
        <authorList>
            <person name="Saricaoglu S."/>
            <person name="Isik K."/>
        </authorList>
    </citation>
    <scope>NUCLEOTIDE SEQUENCE [LARGE SCALE GENOMIC DNA]</scope>
    <source>
        <strain evidence="3 4">A8036</strain>
    </source>
</reference>
<organism evidence="3 4">
    <name type="scientific">Actinomadura geliboluensis</name>
    <dbReference type="NCBI Taxonomy" id="882440"/>
    <lineage>
        <taxon>Bacteria</taxon>
        <taxon>Bacillati</taxon>
        <taxon>Actinomycetota</taxon>
        <taxon>Actinomycetes</taxon>
        <taxon>Streptosporangiales</taxon>
        <taxon>Thermomonosporaceae</taxon>
        <taxon>Actinomadura</taxon>
    </lineage>
</organism>
<keyword evidence="2" id="KW-0732">Signal</keyword>
<dbReference type="Proteomes" id="UP000305238">
    <property type="component" value="Unassembled WGS sequence"/>
</dbReference>
<dbReference type="EMBL" id="VCKZ01000043">
    <property type="protein sequence ID" value="TMR40764.1"/>
    <property type="molecule type" value="Genomic_DNA"/>
</dbReference>
<feature type="chain" id="PRO_5024440260" evidence="2">
    <location>
        <begin position="22"/>
        <end position="415"/>
    </location>
</feature>
<evidence type="ECO:0000313" key="4">
    <source>
        <dbReference type="Proteomes" id="UP000305238"/>
    </source>
</evidence>
<keyword evidence="4" id="KW-1185">Reference proteome</keyword>
<proteinExistence type="predicted"/>
<gene>
    <name evidence="3" type="ORF">ETD96_09010</name>
</gene>
<evidence type="ECO:0000256" key="2">
    <source>
        <dbReference type="SAM" id="SignalP"/>
    </source>
</evidence>
<sequence>MLAALAAVMLVFSGLASPAVAEVSPTACGPWLKALDLPSEKIHSGAEAQGVLRVSCPSPVPLVVAMTSADTSWVSVPDRVVVPAGATEAAFPIHTHQPDYIYGDLSVDLTAELRGRTLTQPVTLQPGLKFVDFGGYSEVVSGDDVYLTVGINGTAPEGGRVISLESDNPALKLPASVTIPRGALGIGVPLVKSTRIPEDADATVTAKLPGQSLSATIKLLAWNYDPGDWSFTGPAETYGGVYYNMTLNLPNPVPHGGITVTFSSDNPKLRNLPSPRQYSEGRSGTSQVQVSMPPDIDGDVTITANIEGVGTRSHTVRVRPGVVGFDLWPWDITGGEPFEGTVRLGTATSVPITVQLESSDPVVQLPAEVTIPAGQSSATVHGTTSVVSDFAYSTLTARLPNGSYWETTAFVNPVF</sequence>
<accession>A0A5S4H7N3</accession>
<dbReference type="RefSeq" id="WP_138635848.1">
    <property type="nucleotide sequence ID" value="NZ_JASWDG010000046.1"/>
</dbReference>
<comment type="caution">
    <text evidence="3">The sequence shown here is derived from an EMBL/GenBank/DDBJ whole genome shotgun (WGS) entry which is preliminary data.</text>
</comment>
<dbReference type="OrthoDB" id="3452341at2"/>
<dbReference type="AlphaFoldDB" id="A0A5S4H7N3"/>
<name>A0A5S4H7N3_9ACTN</name>
<evidence type="ECO:0000313" key="3">
    <source>
        <dbReference type="EMBL" id="TMR40764.1"/>
    </source>
</evidence>
<feature type="region of interest" description="Disordered" evidence="1">
    <location>
        <begin position="265"/>
        <end position="294"/>
    </location>
</feature>
<evidence type="ECO:0000256" key="1">
    <source>
        <dbReference type="SAM" id="MobiDB-lite"/>
    </source>
</evidence>
<feature type="compositionally biased region" description="Polar residues" evidence="1">
    <location>
        <begin position="274"/>
        <end position="290"/>
    </location>
</feature>